<keyword evidence="1" id="KW-0472">Membrane</keyword>
<keyword evidence="4" id="KW-1185">Reference proteome</keyword>
<dbReference type="InterPro" id="IPR018391">
    <property type="entry name" value="PQQ_b-propeller_rpt"/>
</dbReference>
<feature type="transmembrane region" description="Helical" evidence="1">
    <location>
        <begin position="59"/>
        <end position="77"/>
    </location>
</feature>
<evidence type="ECO:0000256" key="1">
    <source>
        <dbReference type="SAM" id="Phobius"/>
    </source>
</evidence>
<sequence>MPGRMHQVELVEAADEPVRSPSAAPGRRVDVALDEDAPAGRTDDVLAARTWLRRHARTLVPAAAVLVATLLVTQLVIDRREAARLAALAAIPGVVAPADSSIGVIWRAEPRLAAALQSGAMVDGVLVGGIQDADGSPSVVGLDPDTGAVAWVTPVDLPTPQPTPTSSSPELWISCSALLHEGPSVAACVSQQYGEGVQGTPPSSVWVLDPSDGRLLAERVVDGGSGLAFTDQAMVVAERVTDDGSPAETDADAVSWEVTATDLITGDARWTWTSPVTDVVSRDDGPEGLSGLTAASVQTHDDRIVVGVDNHAWILTTGGDLVRDVPLEPASWLQPARAGVFIKSTWTSSDLYRGILLLEDGTEVAIDETAGWLAVDDGSAPDVVITIGDGARGTDGLSGRSARTGDLLWHLEGSVVAGLMLDGTLYVATGDSLRALDATTGEVLWRTPLERLAHQLSTDGTNLLVPGLGVTLEAYSLRDGELAWSTDLSEEVAGDRSTAFVQGFRSGWHDPRLYVWMDSGSVAVLG</sequence>
<dbReference type="AlphaFoldDB" id="A0A7Y6A379"/>
<gene>
    <name evidence="3" type="ORF">HP550_16720</name>
</gene>
<evidence type="ECO:0000313" key="3">
    <source>
        <dbReference type="EMBL" id="NUU18897.1"/>
    </source>
</evidence>
<keyword evidence="1" id="KW-0812">Transmembrane</keyword>
<keyword evidence="1" id="KW-1133">Transmembrane helix</keyword>
<proteinExistence type="predicted"/>
<evidence type="ECO:0000259" key="2">
    <source>
        <dbReference type="Pfam" id="PF13360"/>
    </source>
</evidence>
<dbReference type="RefSeq" id="WP_175348818.1">
    <property type="nucleotide sequence ID" value="NZ_JABMCI010000069.1"/>
</dbReference>
<dbReference type="SUPFAM" id="SSF50998">
    <property type="entry name" value="Quinoprotein alcohol dehydrogenase-like"/>
    <property type="match status" value="1"/>
</dbReference>
<dbReference type="InterPro" id="IPR011047">
    <property type="entry name" value="Quinoprotein_ADH-like_sf"/>
</dbReference>
<dbReference type="PANTHER" id="PTHR34512:SF30">
    <property type="entry name" value="OUTER MEMBRANE PROTEIN ASSEMBLY FACTOR BAMB"/>
    <property type="match status" value="1"/>
</dbReference>
<dbReference type="Proteomes" id="UP000565724">
    <property type="component" value="Unassembled WGS sequence"/>
</dbReference>
<dbReference type="InterPro" id="IPR015943">
    <property type="entry name" value="WD40/YVTN_repeat-like_dom_sf"/>
</dbReference>
<feature type="domain" description="Pyrrolo-quinoline quinone repeat" evidence="2">
    <location>
        <begin position="401"/>
        <end position="494"/>
    </location>
</feature>
<protein>
    <submittedName>
        <fullName evidence="3">PQQ-binding-like beta-propeller repeat protein</fullName>
    </submittedName>
</protein>
<dbReference type="Gene3D" id="2.130.10.10">
    <property type="entry name" value="YVTN repeat-like/Quinoprotein amine dehydrogenase"/>
    <property type="match status" value="2"/>
</dbReference>
<dbReference type="SMART" id="SM00564">
    <property type="entry name" value="PQQ"/>
    <property type="match status" value="2"/>
</dbReference>
<reference evidence="3 4" key="1">
    <citation type="submission" date="2020-05" db="EMBL/GenBank/DDBJ databases">
        <title>Genome Sequencing of Type Strains.</title>
        <authorList>
            <person name="Lemaire J.F."/>
            <person name="Inderbitzin P."/>
            <person name="Gregorio O.A."/>
            <person name="Collins S.B."/>
            <person name="Wespe N."/>
            <person name="Knight-Connoni V."/>
        </authorList>
    </citation>
    <scope>NUCLEOTIDE SEQUENCE [LARGE SCALE GENOMIC DNA]</scope>
    <source>
        <strain evidence="3 4">ATCC 25174</strain>
    </source>
</reference>
<dbReference type="Pfam" id="PF13360">
    <property type="entry name" value="PQQ_2"/>
    <property type="match status" value="1"/>
</dbReference>
<organism evidence="3 4">
    <name type="scientific">Cellulomonas humilata</name>
    <dbReference type="NCBI Taxonomy" id="144055"/>
    <lineage>
        <taxon>Bacteria</taxon>
        <taxon>Bacillati</taxon>
        <taxon>Actinomycetota</taxon>
        <taxon>Actinomycetes</taxon>
        <taxon>Micrococcales</taxon>
        <taxon>Cellulomonadaceae</taxon>
        <taxon>Cellulomonas</taxon>
    </lineage>
</organism>
<dbReference type="PANTHER" id="PTHR34512">
    <property type="entry name" value="CELL SURFACE PROTEIN"/>
    <property type="match status" value="1"/>
</dbReference>
<dbReference type="EMBL" id="JABMCI010000069">
    <property type="protein sequence ID" value="NUU18897.1"/>
    <property type="molecule type" value="Genomic_DNA"/>
</dbReference>
<comment type="caution">
    <text evidence="3">The sequence shown here is derived from an EMBL/GenBank/DDBJ whole genome shotgun (WGS) entry which is preliminary data.</text>
</comment>
<name>A0A7Y6A379_9CELL</name>
<evidence type="ECO:0000313" key="4">
    <source>
        <dbReference type="Proteomes" id="UP000565724"/>
    </source>
</evidence>
<dbReference type="InterPro" id="IPR002372">
    <property type="entry name" value="PQQ_rpt_dom"/>
</dbReference>
<accession>A0A7Y6A379</accession>